<dbReference type="Gene3D" id="1.20.1250.20">
    <property type="entry name" value="MFS general substrate transporter like domains"/>
    <property type="match status" value="2"/>
</dbReference>
<evidence type="ECO:0000256" key="6">
    <source>
        <dbReference type="SAM" id="Phobius"/>
    </source>
</evidence>
<feature type="transmembrane region" description="Helical" evidence="6">
    <location>
        <begin position="408"/>
        <end position="429"/>
    </location>
</feature>
<feature type="transmembrane region" description="Helical" evidence="6">
    <location>
        <begin position="249"/>
        <end position="270"/>
    </location>
</feature>
<evidence type="ECO:0000259" key="7">
    <source>
        <dbReference type="PROSITE" id="PS50850"/>
    </source>
</evidence>
<evidence type="ECO:0000313" key="9">
    <source>
        <dbReference type="Proteomes" id="UP000289650"/>
    </source>
</evidence>
<sequence length="509" mass="53748">MLCTVTRRSAHARPDRRAKPARHAEGRAAGPCGPLGRRRSVPSDTPVGHRLPIPNGATLFTRIHPGMTPMIETESPTLTATAPAAAHSRASGRRWAVVAALFLFMAINFADKAVLGLVAVPVMHDMQLTPAQFGLVGSAFFLLFSVSGIATGLVADRCNPKWLLAGLALVWAVAQLPLGWPTTFAVLLFCRILLGAGEGPASPLALHVVYTWFDDRERNLPTTIVQQGATVGVIVSGPLLTFLAERWNWHAPFVLLGFASLAWLVLWLCVGGSGQRHARFGERGAQAAVAAPAGRPVRFRECFADRTIIGVMLQCFVGYAVISIGFTWTPAYLRLVLGFPATQAGWLFALQVAAQIPIGLALAVLSHRLLARGVPSRFARGATISATCVVSGLAYCLLHLGVPPLAKVALMALASSLAIQTFSFGPMLVAEVAPAERRGALLAITNSIVTLAGLLGPFAMGRLISSKYGVGGYELGFAVTGTLLLAAGLAGFVLLDPQRSARRLGRAAA</sequence>
<keyword evidence="4 6" id="KW-0472">Membrane</keyword>
<reference evidence="8 9" key="1">
    <citation type="submission" date="2018-08" db="EMBL/GenBank/DDBJ databases">
        <title>Mountain-cultivated ginseng endophyte, Burkholderia stabilis and its activity against ginseng root rot disease.</title>
        <authorList>
            <person name="Tapan Kumar M."/>
            <person name="Bae H."/>
            <person name="Shanmugam G."/>
            <person name="Jeon J."/>
        </authorList>
    </citation>
    <scope>NUCLEOTIDE SEQUENCE [LARGE SCALE GENOMIC DNA]</scope>
    <source>
        <strain evidence="8 9">EB159</strain>
    </source>
</reference>
<dbReference type="PROSITE" id="PS50850">
    <property type="entry name" value="MFS"/>
    <property type="match status" value="1"/>
</dbReference>
<gene>
    <name evidence="8" type="ORF">D1006_24230</name>
</gene>
<feature type="transmembrane region" description="Helical" evidence="6">
    <location>
        <begin position="382"/>
        <end position="402"/>
    </location>
</feature>
<evidence type="ECO:0000256" key="5">
    <source>
        <dbReference type="SAM" id="MobiDB-lite"/>
    </source>
</evidence>
<comment type="caution">
    <text evidence="8">The sequence shown here is derived from an EMBL/GenBank/DDBJ whole genome shotgun (WGS) entry which is preliminary data.</text>
</comment>
<comment type="subcellular location">
    <subcellularLocation>
        <location evidence="1">Membrane</location>
        <topology evidence="1">Multi-pass membrane protein</topology>
    </subcellularLocation>
</comment>
<dbReference type="GO" id="GO:0022857">
    <property type="term" value="F:transmembrane transporter activity"/>
    <property type="evidence" value="ECO:0007669"/>
    <property type="project" value="InterPro"/>
</dbReference>
<dbReference type="Pfam" id="PF07690">
    <property type="entry name" value="MFS_1"/>
    <property type="match status" value="1"/>
</dbReference>
<evidence type="ECO:0000256" key="2">
    <source>
        <dbReference type="ARBA" id="ARBA00022692"/>
    </source>
</evidence>
<evidence type="ECO:0000256" key="3">
    <source>
        <dbReference type="ARBA" id="ARBA00022989"/>
    </source>
</evidence>
<dbReference type="InterPro" id="IPR020846">
    <property type="entry name" value="MFS_dom"/>
</dbReference>
<proteinExistence type="predicted"/>
<dbReference type="InterPro" id="IPR011701">
    <property type="entry name" value="MFS"/>
</dbReference>
<dbReference type="PANTHER" id="PTHR11662:SF450">
    <property type="entry name" value="BLR1003 PROTEIN"/>
    <property type="match status" value="1"/>
</dbReference>
<accession>A0A4Q2AH05</accession>
<protein>
    <submittedName>
        <fullName evidence="8">MFS transporter</fullName>
    </submittedName>
</protein>
<dbReference type="SUPFAM" id="SSF103473">
    <property type="entry name" value="MFS general substrate transporter"/>
    <property type="match status" value="1"/>
</dbReference>
<feature type="region of interest" description="Disordered" evidence="5">
    <location>
        <begin position="1"/>
        <end position="48"/>
    </location>
</feature>
<feature type="domain" description="Major facilitator superfamily (MFS) profile" evidence="7">
    <location>
        <begin position="97"/>
        <end position="499"/>
    </location>
</feature>
<feature type="transmembrane region" description="Helical" evidence="6">
    <location>
        <begin position="95"/>
        <end position="120"/>
    </location>
</feature>
<feature type="transmembrane region" description="Helical" evidence="6">
    <location>
        <begin position="132"/>
        <end position="155"/>
    </location>
</feature>
<feature type="transmembrane region" description="Helical" evidence="6">
    <location>
        <begin position="162"/>
        <end position="180"/>
    </location>
</feature>
<organism evidence="8 9">
    <name type="scientific">Burkholderia stabilis</name>
    <dbReference type="NCBI Taxonomy" id="95485"/>
    <lineage>
        <taxon>Bacteria</taxon>
        <taxon>Pseudomonadati</taxon>
        <taxon>Pseudomonadota</taxon>
        <taxon>Betaproteobacteria</taxon>
        <taxon>Burkholderiales</taxon>
        <taxon>Burkholderiaceae</taxon>
        <taxon>Burkholderia</taxon>
        <taxon>Burkholderia cepacia complex</taxon>
    </lineage>
</organism>
<evidence type="ECO:0000256" key="1">
    <source>
        <dbReference type="ARBA" id="ARBA00004141"/>
    </source>
</evidence>
<dbReference type="InterPro" id="IPR050382">
    <property type="entry name" value="MFS_Na/Anion_cotransporter"/>
</dbReference>
<dbReference type="PANTHER" id="PTHR11662">
    <property type="entry name" value="SOLUTE CARRIER FAMILY 17"/>
    <property type="match status" value="1"/>
</dbReference>
<dbReference type="InterPro" id="IPR036259">
    <property type="entry name" value="MFS_trans_sf"/>
</dbReference>
<name>A0A4Q2AH05_9BURK</name>
<keyword evidence="3 6" id="KW-1133">Transmembrane helix</keyword>
<feature type="transmembrane region" description="Helical" evidence="6">
    <location>
        <begin position="475"/>
        <end position="495"/>
    </location>
</feature>
<dbReference type="GO" id="GO:0016020">
    <property type="term" value="C:membrane"/>
    <property type="evidence" value="ECO:0007669"/>
    <property type="project" value="UniProtKB-SubCell"/>
</dbReference>
<dbReference type="Proteomes" id="UP000289650">
    <property type="component" value="Unassembled WGS sequence"/>
</dbReference>
<dbReference type="AlphaFoldDB" id="A0A4Q2AH05"/>
<feature type="compositionally biased region" description="Basic and acidic residues" evidence="5">
    <location>
        <begin position="12"/>
        <end position="26"/>
    </location>
</feature>
<evidence type="ECO:0000313" key="8">
    <source>
        <dbReference type="EMBL" id="RXV68290.1"/>
    </source>
</evidence>
<dbReference type="OrthoDB" id="4474610at2"/>
<keyword evidence="2 6" id="KW-0812">Transmembrane</keyword>
<evidence type="ECO:0000256" key="4">
    <source>
        <dbReference type="ARBA" id="ARBA00023136"/>
    </source>
</evidence>
<feature type="transmembrane region" description="Helical" evidence="6">
    <location>
        <begin position="348"/>
        <end position="370"/>
    </location>
</feature>
<feature type="transmembrane region" description="Helical" evidence="6">
    <location>
        <begin position="308"/>
        <end position="328"/>
    </location>
</feature>
<dbReference type="EMBL" id="QWEX01000002">
    <property type="protein sequence ID" value="RXV68290.1"/>
    <property type="molecule type" value="Genomic_DNA"/>
</dbReference>
<feature type="transmembrane region" description="Helical" evidence="6">
    <location>
        <begin position="441"/>
        <end position="463"/>
    </location>
</feature>